<dbReference type="EMBL" id="QJJS01000015">
    <property type="protein sequence ID" value="PXW94166.1"/>
    <property type="molecule type" value="Genomic_DNA"/>
</dbReference>
<keyword evidence="1" id="KW-0732">Signal</keyword>
<reference evidence="2 3" key="1">
    <citation type="submission" date="2018-05" db="EMBL/GenBank/DDBJ databases">
        <title>Genomic Encyclopedia of Type Strains, Phase IV (KMG-IV): sequencing the most valuable type-strain genomes for metagenomic binning, comparative biology and taxonomic classification.</title>
        <authorList>
            <person name="Goeker M."/>
        </authorList>
    </citation>
    <scope>NUCLEOTIDE SEQUENCE [LARGE SCALE GENOMIC DNA]</scope>
    <source>
        <strain evidence="2 3">DSM 566</strain>
    </source>
</reference>
<feature type="signal peptide" evidence="1">
    <location>
        <begin position="1"/>
        <end position="22"/>
    </location>
</feature>
<sequence>MSSLLRLAASGLILLAGSQALAQVDAPAPPASAVQRLTVQRDTLWNLAGALSSVYPGQSRAQIMVAVLRTNPDAFVRGNLHRLRTGASLKLPGVAQVQAESRADADALVASHLAKMRDPAVIPPLPPLGGGGVVVPAAPAASVAPAAPAVVAEPAPVLAAPAPEPAVVPAPEPAPGPVAPPRVEVAGGPVVTEPVPVAPSAPSSSGLSWLPYGLGVLLLVGLTLLWRQRAALKAAGADETVEAPQASPAKAPRTTVFSNAAADMARLVETTAASRQLVQAPAGRQIEPVAVMAIDSARLVTARDAQLQLQIARTWMDLGRAEAARRLLGDMLAAAPAATWTADVQALLARLGSAATRA</sequence>
<gene>
    <name evidence="2" type="ORF">C7444_11560</name>
</gene>
<feature type="chain" id="PRO_5016329885" evidence="1">
    <location>
        <begin position="23"/>
        <end position="358"/>
    </location>
</feature>
<keyword evidence="3" id="KW-1185">Reference proteome</keyword>
<organism evidence="2 3">
    <name type="scientific">Sphaerotilus hippei</name>
    <dbReference type="NCBI Taxonomy" id="744406"/>
    <lineage>
        <taxon>Bacteria</taxon>
        <taxon>Pseudomonadati</taxon>
        <taxon>Pseudomonadota</taxon>
        <taxon>Betaproteobacteria</taxon>
        <taxon>Burkholderiales</taxon>
        <taxon>Sphaerotilaceae</taxon>
        <taxon>Sphaerotilus</taxon>
    </lineage>
</organism>
<dbReference type="RefSeq" id="WP_211317578.1">
    <property type="nucleotide sequence ID" value="NZ_QJJS01000015.1"/>
</dbReference>
<proteinExistence type="predicted"/>
<dbReference type="InterPro" id="IPR020012">
    <property type="entry name" value="LysM_FimV"/>
</dbReference>
<evidence type="ECO:0000313" key="2">
    <source>
        <dbReference type="EMBL" id="PXW94166.1"/>
    </source>
</evidence>
<comment type="caution">
    <text evidence="2">The sequence shown here is derived from an EMBL/GenBank/DDBJ whole genome shotgun (WGS) entry which is preliminary data.</text>
</comment>
<protein>
    <submittedName>
        <fullName evidence="2">FimV-like protein</fullName>
    </submittedName>
</protein>
<accession>A0A318H881</accession>
<evidence type="ECO:0000256" key="1">
    <source>
        <dbReference type="SAM" id="SignalP"/>
    </source>
</evidence>
<dbReference type="Proteomes" id="UP000247811">
    <property type="component" value="Unassembled WGS sequence"/>
</dbReference>
<dbReference type="NCBIfam" id="TIGR03505">
    <property type="entry name" value="FimV_core"/>
    <property type="match status" value="1"/>
</dbReference>
<dbReference type="AlphaFoldDB" id="A0A318H881"/>
<name>A0A318H881_9BURK</name>
<evidence type="ECO:0000313" key="3">
    <source>
        <dbReference type="Proteomes" id="UP000247811"/>
    </source>
</evidence>